<reference evidence="1 2" key="1">
    <citation type="submission" date="2017-09" db="EMBL/GenBank/DDBJ databases">
        <title>Sphingomonas panjinensis sp.nov., isolated from oil-contaminated soil.</title>
        <authorList>
            <person name="Wang L."/>
            <person name="Chen L."/>
        </authorList>
    </citation>
    <scope>NUCLEOTIDE SEQUENCE [LARGE SCALE GENOMIC DNA]</scope>
    <source>
        <strain evidence="1 2">FW-11</strain>
    </source>
</reference>
<dbReference type="Proteomes" id="UP000244162">
    <property type="component" value="Unassembled WGS sequence"/>
</dbReference>
<organism evidence="1 2">
    <name type="scientific">Sphingomonas oleivorans</name>
    <dbReference type="NCBI Taxonomy" id="1735121"/>
    <lineage>
        <taxon>Bacteria</taxon>
        <taxon>Pseudomonadati</taxon>
        <taxon>Pseudomonadota</taxon>
        <taxon>Alphaproteobacteria</taxon>
        <taxon>Sphingomonadales</taxon>
        <taxon>Sphingomonadaceae</taxon>
        <taxon>Sphingomonas</taxon>
    </lineage>
</organism>
<gene>
    <name evidence="1" type="ORF">CLG96_00130</name>
</gene>
<dbReference type="AlphaFoldDB" id="A0A2T5G3F6"/>
<name>A0A2T5G3F6_9SPHN</name>
<protein>
    <submittedName>
        <fullName evidence="1">Uncharacterized protein</fullName>
    </submittedName>
</protein>
<proteinExistence type="predicted"/>
<comment type="caution">
    <text evidence="1">The sequence shown here is derived from an EMBL/GenBank/DDBJ whole genome shotgun (WGS) entry which is preliminary data.</text>
</comment>
<dbReference type="EMBL" id="NWBU01000003">
    <property type="protein sequence ID" value="PTQ13728.1"/>
    <property type="molecule type" value="Genomic_DNA"/>
</dbReference>
<keyword evidence="2" id="KW-1185">Reference proteome</keyword>
<evidence type="ECO:0000313" key="2">
    <source>
        <dbReference type="Proteomes" id="UP000244162"/>
    </source>
</evidence>
<evidence type="ECO:0000313" key="1">
    <source>
        <dbReference type="EMBL" id="PTQ13728.1"/>
    </source>
</evidence>
<accession>A0A2T5G3F6</accession>
<dbReference type="RefSeq" id="WP_107965858.1">
    <property type="nucleotide sequence ID" value="NZ_NWBU01000003.1"/>
</dbReference>
<sequence length="173" mass="19091">MAVTADSVIVELEAKLDGYMARVNASAEFLPLLPEVGTFFLKHHHRSGNEGLATGHTAEAIRGIDPAAKGNVSVAANHPIAFEHGATWIPQQIGDRLSAKLDNVFIGCARWVSYRAVEHVESFLHLWRNILLPWRLIGGMLLSPHNPSRLLVARRQREQRCSEKGQVAYGCHG</sequence>